<dbReference type="RefSeq" id="WP_194027885.1">
    <property type="nucleotide sequence ID" value="NZ_JADEWZ010000003.1"/>
</dbReference>
<dbReference type="InterPro" id="IPR001296">
    <property type="entry name" value="Glyco_trans_1"/>
</dbReference>
<keyword evidence="3" id="KW-1185">Reference proteome</keyword>
<dbReference type="PANTHER" id="PTHR45947">
    <property type="entry name" value="SULFOQUINOVOSYL TRANSFERASE SQD2"/>
    <property type="match status" value="1"/>
</dbReference>
<dbReference type="EMBL" id="JADEWZ010000003">
    <property type="protein sequence ID" value="MBE9114793.1"/>
    <property type="molecule type" value="Genomic_DNA"/>
</dbReference>
<dbReference type="AlphaFoldDB" id="A0A8J7B8M9"/>
<organism evidence="2 3">
    <name type="scientific">Lusitaniella coriacea LEGE 07157</name>
    <dbReference type="NCBI Taxonomy" id="945747"/>
    <lineage>
        <taxon>Bacteria</taxon>
        <taxon>Bacillati</taxon>
        <taxon>Cyanobacteriota</taxon>
        <taxon>Cyanophyceae</taxon>
        <taxon>Spirulinales</taxon>
        <taxon>Lusitaniellaceae</taxon>
        <taxon>Lusitaniella</taxon>
    </lineage>
</organism>
<proteinExistence type="predicted"/>
<comment type="caution">
    <text evidence="2">The sequence shown here is derived from an EMBL/GenBank/DDBJ whole genome shotgun (WGS) entry which is preliminary data.</text>
</comment>
<dbReference type="PANTHER" id="PTHR45947:SF3">
    <property type="entry name" value="SULFOQUINOVOSYL TRANSFERASE SQD2"/>
    <property type="match status" value="1"/>
</dbReference>
<protein>
    <submittedName>
        <fullName evidence="2">Glycosyltransferase family 4 protein</fullName>
    </submittedName>
</protein>
<dbReference type="Pfam" id="PF00534">
    <property type="entry name" value="Glycos_transf_1"/>
    <property type="match status" value="1"/>
</dbReference>
<dbReference type="Gene3D" id="3.40.50.2000">
    <property type="entry name" value="Glycogen Phosphorylase B"/>
    <property type="match status" value="2"/>
</dbReference>
<accession>A0A8J7B8M9</accession>
<dbReference type="GO" id="GO:0016757">
    <property type="term" value="F:glycosyltransferase activity"/>
    <property type="evidence" value="ECO:0007669"/>
    <property type="project" value="InterPro"/>
</dbReference>
<evidence type="ECO:0000259" key="1">
    <source>
        <dbReference type="Pfam" id="PF00534"/>
    </source>
</evidence>
<feature type="domain" description="Glycosyl transferase family 1" evidence="1">
    <location>
        <begin position="238"/>
        <end position="399"/>
    </location>
</feature>
<dbReference type="Proteomes" id="UP000654482">
    <property type="component" value="Unassembled WGS sequence"/>
</dbReference>
<dbReference type="InterPro" id="IPR050194">
    <property type="entry name" value="Glycosyltransferase_grp1"/>
</dbReference>
<gene>
    <name evidence="2" type="ORF">IQ249_02680</name>
</gene>
<sequence>MKPGKLKVLLIIEQCNPEWSSVPLEGYNYFQGIRQWVDVTLATHIRNREALEKLPKPPNAVYIPESALSRKYHRFIENIVAKGKINWPLYHALSYPIYEEFNRRVYQHFKSEIARGDYDIVHALTPMMPRYPVKAVKACKTTPFILGPVNGGVPFPPGFQETARQENANLNFLRAFGRFLIPGYRATYQKADRVLAGSTYTLNLIQRLFSLTDERISLFYENGIPKHFLQNSSASDHKDKIHLLFVGRLVPYKCADLVIAALGRLNASARDRLHLTIVGGGSEQQKLEQQVRDLKLEDIVHFAGWVEQKETLQYYRQADIFCFPSIREFGGAVVLEAMACGLPCIVANNGGIGEYVTEQTGFKIDPRSREYLTEQVAEKIDLLVKDENLRSRMSQKSTERAKEFVWENKATKIIEIYQEILEK</sequence>
<evidence type="ECO:0000313" key="3">
    <source>
        <dbReference type="Proteomes" id="UP000654482"/>
    </source>
</evidence>
<dbReference type="CDD" id="cd03801">
    <property type="entry name" value="GT4_PimA-like"/>
    <property type="match status" value="1"/>
</dbReference>
<dbReference type="SUPFAM" id="SSF53756">
    <property type="entry name" value="UDP-Glycosyltransferase/glycogen phosphorylase"/>
    <property type="match status" value="1"/>
</dbReference>
<evidence type="ECO:0000313" key="2">
    <source>
        <dbReference type="EMBL" id="MBE9114793.1"/>
    </source>
</evidence>
<reference evidence="2" key="1">
    <citation type="submission" date="2020-10" db="EMBL/GenBank/DDBJ databases">
        <authorList>
            <person name="Castelo-Branco R."/>
            <person name="Eusebio N."/>
            <person name="Adriana R."/>
            <person name="Vieira A."/>
            <person name="Brugerolle De Fraissinette N."/>
            <person name="Rezende De Castro R."/>
            <person name="Schneider M.P."/>
            <person name="Vasconcelos V."/>
            <person name="Leao P.N."/>
        </authorList>
    </citation>
    <scope>NUCLEOTIDE SEQUENCE</scope>
    <source>
        <strain evidence="2">LEGE 07157</strain>
    </source>
</reference>
<name>A0A8J7B8M9_9CYAN</name>